<evidence type="ECO:0000313" key="1">
    <source>
        <dbReference type="EMBL" id="DAD90553.1"/>
    </source>
</evidence>
<reference evidence="1" key="1">
    <citation type="journal article" date="2021" name="Proc. Natl. Acad. Sci. U.S.A.">
        <title>A Catalog of Tens of Thousands of Viruses from Human Metagenomes Reveals Hidden Associations with Chronic Diseases.</title>
        <authorList>
            <person name="Tisza M.J."/>
            <person name="Buck C.B."/>
        </authorList>
    </citation>
    <scope>NUCLEOTIDE SEQUENCE</scope>
    <source>
        <strain evidence="1">CtlHW5</strain>
    </source>
</reference>
<dbReference type="Pfam" id="PF05069">
    <property type="entry name" value="Phage_tail_S"/>
    <property type="match status" value="1"/>
</dbReference>
<dbReference type="InterPro" id="IPR006522">
    <property type="entry name" value="Phage_virion_morphogenesis"/>
</dbReference>
<dbReference type="EMBL" id="BK015089">
    <property type="protein sequence ID" value="DAD90553.1"/>
    <property type="molecule type" value="Genomic_DNA"/>
</dbReference>
<protein>
    <submittedName>
        <fullName evidence="1">Tail morphogenesis protein</fullName>
    </submittedName>
</protein>
<sequence length="174" mass="20392">MANFQTPNYESMAREIFKNISPKVAQKARAFFLQSFIKQGFTDASFIPWVKRVDAFPHKTLQQSLTLKNSLRIAEQSPERVVISAGEKLSYAAIHNEGGTISVRVTEKMRKYFWAMYYKTQNSRYKWMALTEKETLTIHIPKRQFIGESYTLDKQLEKLIIEEMLQAEKHLTFE</sequence>
<accession>A0A8S5N7B0</accession>
<organism evidence="1">
    <name type="scientific">Myoviridae sp. ctlHW5</name>
    <dbReference type="NCBI Taxonomy" id="2826691"/>
    <lineage>
        <taxon>Viruses</taxon>
        <taxon>Duplodnaviria</taxon>
        <taxon>Heunggongvirae</taxon>
        <taxon>Uroviricota</taxon>
        <taxon>Caudoviricetes</taxon>
    </lineage>
</organism>
<name>A0A8S5N7B0_9CAUD</name>
<proteinExistence type="predicted"/>